<dbReference type="Proteomes" id="UP000317909">
    <property type="component" value="Chromosome"/>
</dbReference>
<sequence precursor="true">MNLSHLFVAIAILALPLVAFAAEAPQEELLWPTDHAANQGDEPRTVDSAEWTERVTKSPTLTTFLPATDKRNGAAIVICPGGGYSGLAMEKEGREVAEWCRQHGIVGVVLRYRCGGGKNLQPVPLDDVQRAIRTVRAHAKELGVDPTKIGVLGFSAGGHLASTAATMFADGDPQAADPIDQQSSRPDFAVLVYPVITFVGDAAHRGSRNNLLGPDSSEDLAAEWSTDRRITDKTPPTFLVHANDDSGVLPKNSILFYEGLLANKVPAEMHIYEVGGHGFGMFRDKRPADLWANELEAWLKSRAIID</sequence>
<evidence type="ECO:0000259" key="4">
    <source>
        <dbReference type="Pfam" id="PF20434"/>
    </source>
</evidence>
<organism evidence="5 6">
    <name type="scientific">Lacipirellula limnantheis</name>
    <dbReference type="NCBI Taxonomy" id="2528024"/>
    <lineage>
        <taxon>Bacteria</taxon>
        <taxon>Pseudomonadati</taxon>
        <taxon>Planctomycetota</taxon>
        <taxon>Planctomycetia</taxon>
        <taxon>Pirellulales</taxon>
        <taxon>Lacipirellulaceae</taxon>
        <taxon>Lacipirellula</taxon>
    </lineage>
</organism>
<name>A0A517TRQ3_9BACT</name>
<dbReference type="AlphaFoldDB" id="A0A517TRQ3"/>
<dbReference type="InterPro" id="IPR049492">
    <property type="entry name" value="BD-FAE-like_dom"/>
</dbReference>
<gene>
    <name evidence="5" type="primary">axeA1</name>
    <name evidence="5" type="ORF">I41_02120</name>
</gene>
<dbReference type="PANTHER" id="PTHR48081">
    <property type="entry name" value="AB HYDROLASE SUPERFAMILY PROTEIN C4A8.06C"/>
    <property type="match status" value="1"/>
</dbReference>
<feature type="region of interest" description="Disordered" evidence="2">
    <location>
        <begin position="32"/>
        <end position="53"/>
    </location>
</feature>
<dbReference type="InterPro" id="IPR029058">
    <property type="entry name" value="AB_hydrolase_fold"/>
</dbReference>
<evidence type="ECO:0000313" key="6">
    <source>
        <dbReference type="Proteomes" id="UP000317909"/>
    </source>
</evidence>
<proteinExistence type="predicted"/>
<accession>A0A517TRQ3</accession>
<dbReference type="Pfam" id="PF20434">
    <property type="entry name" value="BD-FAE"/>
    <property type="match status" value="1"/>
</dbReference>
<evidence type="ECO:0000313" key="5">
    <source>
        <dbReference type="EMBL" id="QDT71057.1"/>
    </source>
</evidence>
<dbReference type="InterPro" id="IPR050300">
    <property type="entry name" value="GDXG_lipolytic_enzyme"/>
</dbReference>
<dbReference type="GO" id="GO:0046555">
    <property type="term" value="F:acetylxylan esterase activity"/>
    <property type="evidence" value="ECO:0007669"/>
    <property type="project" value="UniProtKB-EC"/>
</dbReference>
<keyword evidence="6" id="KW-1185">Reference proteome</keyword>
<evidence type="ECO:0000256" key="1">
    <source>
        <dbReference type="ARBA" id="ARBA00022801"/>
    </source>
</evidence>
<evidence type="ECO:0000256" key="3">
    <source>
        <dbReference type="SAM" id="SignalP"/>
    </source>
</evidence>
<dbReference type="OrthoDB" id="9794725at2"/>
<dbReference type="EMBL" id="CP036339">
    <property type="protein sequence ID" value="QDT71057.1"/>
    <property type="molecule type" value="Genomic_DNA"/>
</dbReference>
<evidence type="ECO:0000256" key="2">
    <source>
        <dbReference type="SAM" id="MobiDB-lite"/>
    </source>
</evidence>
<dbReference type="SUPFAM" id="SSF53474">
    <property type="entry name" value="alpha/beta-Hydrolases"/>
    <property type="match status" value="1"/>
</dbReference>
<protein>
    <submittedName>
        <fullName evidence="5">Acetylxylan esterase</fullName>
        <ecNumber evidence="5">3.1.1.72</ecNumber>
    </submittedName>
</protein>
<feature type="chain" id="PRO_5021760753" evidence="3">
    <location>
        <begin position="22"/>
        <end position="306"/>
    </location>
</feature>
<dbReference type="EC" id="3.1.1.72" evidence="5"/>
<dbReference type="KEGG" id="llh:I41_02120"/>
<dbReference type="PANTHER" id="PTHR48081:SF6">
    <property type="entry name" value="PEPTIDASE S9 PROLYL OLIGOPEPTIDASE CATALYTIC DOMAIN-CONTAINING PROTEIN"/>
    <property type="match status" value="1"/>
</dbReference>
<dbReference type="RefSeq" id="WP_145430125.1">
    <property type="nucleotide sequence ID" value="NZ_CP036339.1"/>
</dbReference>
<reference evidence="5 6" key="1">
    <citation type="submission" date="2019-02" db="EMBL/GenBank/DDBJ databases">
        <title>Deep-cultivation of Planctomycetes and their phenomic and genomic characterization uncovers novel biology.</title>
        <authorList>
            <person name="Wiegand S."/>
            <person name="Jogler M."/>
            <person name="Boedeker C."/>
            <person name="Pinto D."/>
            <person name="Vollmers J."/>
            <person name="Rivas-Marin E."/>
            <person name="Kohn T."/>
            <person name="Peeters S.H."/>
            <person name="Heuer A."/>
            <person name="Rast P."/>
            <person name="Oberbeckmann S."/>
            <person name="Bunk B."/>
            <person name="Jeske O."/>
            <person name="Meyerdierks A."/>
            <person name="Storesund J.E."/>
            <person name="Kallscheuer N."/>
            <person name="Luecker S."/>
            <person name="Lage O.M."/>
            <person name="Pohl T."/>
            <person name="Merkel B.J."/>
            <person name="Hornburger P."/>
            <person name="Mueller R.-W."/>
            <person name="Bruemmer F."/>
            <person name="Labrenz M."/>
            <person name="Spormann A.M."/>
            <person name="Op den Camp H."/>
            <person name="Overmann J."/>
            <person name="Amann R."/>
            <person name="Jetten M.S.M."/>
            <person name="Mascher T."/>
            <person name="Medema M.H."/>
            <person name="Devos D.P."/>
            <person name="Kaster A.-K."/>
            <person name="Ovreas L."/>
            <person name="Rohde M."/>
            <person name="Galperin M.Y."/>
            <person name="Jogler C."/>
        </authorList>
    </citation>
    <scope>NUCLEOTIDE SEQUENCE [LARGE SCALE GENOMIC DNA]</scope>
    <source>
        <strain evidence="5 6">I41</strain>
    </source>
</reference>
<feature type="signal peptide" evidence="3">
    <location>
        <begin position="1"/>
        <end position="21"/>
    </location>
</feature>
<feature type="domain" description="BD-FAE-like" evidence="4">
    <location>
        <begin position="64"/>
        <end position="259"/>
    </location>
</feature>
<dbReference type="Gene3D" id="3.40.50.1820">
    <property type="entry name" value="alpha/beta hydrolase"/>
    <property type="match status" value="1"/>
</dbReference>
<keyword evidence="1 5" id="KW-0378">Hydrolase</keyword>
<keyword evidence="3" id="KW-0732">Signal</keyword>
<feature type="compositionally biased region" description="Basic and acidic residues" evidence="2">
    <location>
        <begin position="41"/>
        <end position="53"/>
    </location>
</feature>